<comment type="caution">
    <text evidence="3">The sequence shown here is derived from an EMBL/GenBank/DDBJ whole genome shotgun (WGS) entry which is preliminary data.</text>
</comment>
<evidence type="ECO:0000313" key="4">
    <source>
        <dbReference type="Proteomes" id="UP000319804"/>
    </source>
</evidence>
<reference evidence="3 4" key="1">
    <citation type="submission" date="2019-06" db="EMBL/GenBank/DDBJ databases">
        <title>Sequencing the genomes of 1000 actinobacteria strains.</title>
        <authorList>
            <person name="Klenk H.-P."/>
        </authorList>
    </citation>
    <scope>NUCLEOTIDE SEQUENCE [LARGE SCALE GENOMIC DNA]</scope>
    <source>
        <strain evidence="3 4">DSM 20427</strain>
    </source>
</reference>
<keyword evidence="2" id="KW-0472">Membrane</keyword>
<feature type="transmembrane region" description="Helical" evidence="2">
    <location>
        <begin position="80"/>
        <end position="111"/>
    </location>
</feature>
<dbReference type="AlphaFoldDB" id="A0A4Y3URU9"/>
<sequence>MSERDERMPRPAGPAEAPTVAGASDDVTVADSAALPGEHRGGFQREFTEPVPITETTVVEPEWATAPAHSADSALPRSGAWALVFGILGLAVSFLVGWGFLIGLVGAGLAIAALRRPWESRQLAVWALCLSLVSVVYSAGWLWWASTQGPLFG</sequence>
<keyword evidence="4" id="KW-1185">Reference proteome</keyword>
<proteinExistence type="predicted"/>
<name>A0A4Y3URU9_9MICO</name>
<feature type="transmembrane region" description="Helical" evidence="2">
    <location>
        <begin position="123"/>
        <end position="144"/>
    </location>
</feature>
<dbReference type="RefSeq" id="WP_244926864.1">
    <property type="nucleotide sequence ID" value="NZ_BJNA01000069.1"/>
</dbReference>
<feature type="compositionally biased region" description="Low complexity" evidence="1">
    <location>
        <begin position="19"/>
        <end position="28"/>
    </location>
</feature>
<evidence type="ECO:0000256" key="2">
    <source>
        <dbReference type="SAM" id="Phobius"/>
    </source>
</evidence>
<evidence type="ECO:0000256" key="1">
    <source>
        <dbReference type="SAM" id="MobiDB-lite"/>
    </source>
</evidence>
<gene>
    <name evidence="3" type="ORF">FHX68_2541</name>
</gene>
<keyword evidence="2" id="KW-1133">Transmembrane helix</keyword>
<dbReference type="EMBL" id="VFPS01000005">
    <property type="protein sequence ID" value="TQM91329.1"/>
    <property type="molecule type" value="Genomic_DNA"/>
</dbReference>
<protein>
    <recommendedName>
        <fullName evidence="5">DUF4190 domain-containing protein</fullName>
    </recommendedName>
</protein>
<feature type="region of interest" description="Disordered" evidence="1">
    <location>
        <begin position="1"/>
        <end position="28"/>
    </location>
</feature>
<accession>A0A4Y3URU9</accession>
<dbReference type="Proteomes" id="UP000319804">
    <property type="component" value="Unassembled WGS sequence"/>
</dbReference>
<evidence type="ECO:0000313" key="3">
    <source>
        <dbReference type="EMBL" id="TQM91329.1"/>
    </source>
</evidence>
<evidence type="ECO:0008006" key="5">
    <source>
        <dbReference type="Google" id="ProtNLM"/>
    </source>
</evidence>
<keyword evidence="2" id="KW-0812">Transmembrane</keyword>
<organism evidence="3 4">
    <name type="scientific">Microbacterium lacticum</name>
    <dbReference type="NCBI Taxonomy" id="33885"/>
    <lineage>
        <taxon>Bacteria</taxon>
        <taxon>Bacillati</taxon>
        <taxon>Actinomycetota</taxon>
        <taxon>Actinomycetes</taxon>
        <taxon>Micrococcales</taxon>
        <taxon>Microbacteriaceae</taxon>
        <taxon>Microbacterium</taxon>
    </lineage>
</organism>